<feature type="compositionally biased region" description="Low complexity" evidence="1">
    <location>
        <begin position="72"/>
        <end position="84"/>
    </location>
</feature>
<dbReference type="AlphaFoldDB" id="A0ABD1CJ94"/>
<evidence type="ECO:0000313" key="3">
    <source>
        <dbReference type="Proteomes" id="UP001562425"/>
    </source>
</evidence>
<dbReference type="Proteomes" id="UP001562425">
    <property type="component" value="Unassembled WGS sequence"/>
</dbReference>
<keyword evidence="3" id="KW-1185">Reference proteome</keyword>
<name>A0ABD1CJ94_CULPP</name>
<comment type="caution">
    <text evidence="2">The sequence shown here is derived from an EMBL/GenBank/DDBJ whole genome shotgun (WGS) entry which is preliminary data.</text>
</comment>
<feature type="region of interest" description="Disordered" evidence="1">
    <location>
        <begin position="1"/>
        <end position="35"/>
    </location>
</feature>
<sequence>MKRIASKITENGIDKYLPEEPAENGNRNLDQNRSDLHTIDVDKESQALCARFADRYAEIPQFDSTKLKFNTASDRQQQQARSRSPNAKDADKATARNSVVEG</sequence>
<gene>
    <name evidence="2" type="ORF">pipiens_016906</name>
</gene>
<evidence type="ECO:0000313" key="2">
    <source>
        <dbReference type="EMBL" id="KAL1376411.1"/>
    </source>
</evidence>
<feature type="region of interest" description="Disordered" evidence="1">
    <location>
        <begin position="66"/>
        <end position="102"/>
    </location>
</feature>
<protein>
    <submittedName>
        <fullName evidence="2">Uncharacterized protein</fullName>
    </submittedName>
</protein>
<accession>A0ABD1CJ94</accession>
<reference evidence="2 3" key="1">
    <citation type="submission" date="2024-05" db="EMBL/GenBank/DDBJ databases">
        <title>Culex pipiens pipiens assembly and annotation.</title>
        <authorList>
            <person name="Alout H."/>
            <person name="Durand T."/>
        </authorList>
    </citation>
    <scope>NUCLEOTIDE SEQUENCE [LARGE SCALE GENOMIC DNA]</scope>
    <source>
        <strain evidence="2">HA-2024</strain>
        <tissue evidence="2">Whole body</tissue>
    </source>
</reference>
<proteinExistence type="predicted"/>
<dbReference type="EMBL" id="JBEHCU010011695">
    <property type="protein sequence ID" value="KAL1376411.1"/>
    <property type="molecule type" value="Genomic_DNA"/>
</dbReference>
<organism evidence="2 3">
    <name type="scientific">Culex pipiens pipiens</name>
    <name type="common">Northern house mosquito</name>
    <dbReference type="NCBI Taxonomy" id="38569"/>
    <lineage>
        <taxon>Eukaryota</taxon>
        <taxon>Metazoa</taxon>
        <taxon>Ecdysozoa</taxon>
        <taxon>Arthropoda</taxon>
        <taxon>Hexapoda</taxon>
        <taxon>Insecta</taxon>
        <taxon>Pterygota</taxon>
        <taxon>Neoptera</taxon>
        <taxon>Endopterygota</taxon>
        <taxon>Diptera</taxon>
        <taxon>Nematocera</taxon>
        <taxon>Culicoidea</taxon>
        <taxon>Culicidae</taxon>
        <taxon>Culicinae</taxon>
        <taxon>Culicini</taxon>
        <taxon>Culex</taxon>
        <taxon>Culex</taxon>
    </lineage>
</organism>
<evidence type="ECO:0000256" key="1">
    <source>
        <dbReference type="SAM" id="MobiDB-lite"/>
    </source>
</evidence>